<evidence type="ECO:0000256" key="3">
    <source>
        <dbReference type="ARBA" id="ARBA00005848"/>
    </source>
</evidence>
<dbReference type="InterPro" id="IPR045584">
    <property type="entry name" value="Pilin-like"/>
</dbReference>
<dbReference type="EMBL" id="JTJR01000019">
    <property type="protein sequence ID" value="OBX04770.1"/>
    <property type="molecule type" value="Genomic_DNA"/>
</dbReference>
<evidence type="ECO:0000259" key="13">
    <source>
        <dbReference type="Pfam" id="PF05658"/>
    </source>
</evidence>
<dbReference type="InterPro" id="IPR037174">
    <property type="entry name" value="Trimeric_adhesin"/>
</dbReference>
<feature type="domain" description="Trimeric autotransporter adhesin YadA-like head" evidence="13">
    <location>
        <begin position="134"/>
        <end position="152"/>
    </location>
</feature>
<keyword evidence="6" id="KW-0812">Transmembrane</keyword>
<feature type="compositionally biased region" description="Low complexity" evidence="11">
    <location>
        <begin position="1743"/>
        <end position="1757"/>
    </location>
</feature>
<feature type="region of interest" description="Disordered" evidence="11">
    <location>
        <begin position="2070"/>
        <end position="2102"/>
    </location>
</feature>
<dbReference type="Gene3D" id="2.150.10.10">
    <property type="entry name" value="Serralysin-like metalloprotease, C-terminal"/>
    <property type="match status" value="5"/>
</dbReference>
<dbReference type="InterPro" id="IPR011049">
    <property type="entry name" value="Serralysin-like_metalloprot_C"/>
</dbReference>
<evidence type="ECO:0000256" key="5">
    <source>
        <dbReference type="ARBA" id="ARBA00022452"/>
    </source>
</evidence>
<dbReference type="Gene3D" id="6.10.250.2040">
    <property type="match status" value="1"/>
</dbReference>
<dbReference type="Pfam" id="PF13018">
    <property type="entry name" value="ESPR"/>
    <property type="match status" value="1"/>
</dbReference>
<dbReference type="InterPro" id="IPR024973">
    <property type="entry name" value="ESPR"/>
</dbReference>
<comment type="subcellular location">
    <subcellularLocation>
        <location evidence="2">Cell outer membrane</location>
    </subcellularLocation>
    <subcellularLocation>
        <location evidence="1">Cell surface</location>
    </subcellularLocation>
</comment>
<dbReference type="Pfam" id="PF05662">
    <property type="entry name" value="YadA_stalk"/>
    <property type="match status" value="3"/>
</dbReference>
<evidence type="ECO:0000256" key="7">
    <source>
        <dbReference type="ARBA" id="ARBA00022729"/>
    </source>
</evidence>
<feature type="domain" description="Trimeric autotransporter adhesin YadA-like head" evidence="13">
    <location>
        <begin position="659"/>
        <end position="683"/>
    </location>
</feature>
<keyword evidence="7" id="KW-0732">Signal</keyword>
<dbReference type="Proteomes" id="UP000092626">
    <property type="component" value="Unassembled WGS sequence"/>
</dbReference>
<dbReference type="PATRIC" id="fig|505345.6.peg.1057"/>
<feature type="domain" description="Trimeric autotransporter adhesin YadA-like stalk" evidence="14">
    <location>
        <begin position="366"/>
        <end position="394"/>
    </location>
</feature>
<proteinExistence type="inferred from homology"/>
<evidence type="ECO:0000259" key="14">
    <source>
        <dbReference type="Pfam" id="PF05662"/>
    </source>
</evidence>
<dbReference type="Pfam" id="PF05658">
    <property type="entry name" value="YadA_head"/>
    <property type="match status" value="4"/>
</dbReference>
<feature type="domain" description="Trimeric autotransporter adhesin YadA-like head" evidence="13">
    <location>
        <begin position="725"/>
        <end position="748"/>
    </location>
</feature>
<dbReference type="InterPro" id="IPR008640">
    <property type="entry name" value="Adhesin_Head_dom"/>
</dbReference>
<evidence type="ECO:0000313" key="16">
    <source>
        <dbReference type="EMBL" id="OBX04770.1"/>
    </source>
</evidence>
<evidence type="ECO:0000256" key="10">
    <source>
        <dbReference type="ARBA" id="ARBA00023237"/>
    </source>
</evidence>
<dbReference type="RefSeq" id="WP_065237237.1">
    <property type="nucleotide sequence ID" value="NZ_JTJR01000019.1"/>
</dbReference>
<keyword evidence="10" id="KW-0998">Cell outer membrane</keyword>
<feature type="region of interest" description="Disordered" evidence="11">
    <location>
        <begin position="1725"/>
        <end position="1802"/>
    </location>
</feature>
<dbReference type="Gene3D" id="3.30.1300.30">
    <property type="entry name" value="GSPII I/J protein-like"/>
    <property type="match status" value="1"/>
</dbReference>
<keyword evidence="5" id="KW-1134">Transmembrane beta strand</keyword>
<evidence type="ECO:0000256" key="9">
    <source>
        <dbReference type="ARBA" id="ARBA00023136"/>
    </source>
</evidence>
<dbReference type="STRING" id="505345.QV06_05160"/>
<dbReference type="GO" id="GO:0009279">
    <property type="term" value="C:cell outer membrane"/>
    <property type="evidence" value="ECO:0007669"/>
    <property type="project" value="UniProtKB-SubCell"/>
</dbReference>
<evidence type="ECO:0000256" key="6">
    <source>
        <dbReference type="ARBA" id="ARBA00022692"/>
    </source>
</evidence>
<dbReference type="Gene3D" id="3.90.1780.10">
    <property type="entry name" value="Trimeric adhesin"/>
    <property type="match status" value="1"/>
</dbReference>
<sequence>MNKIYKVKYSHIANNYIVVSELAKGGGKKSIISRQSTAKSSTLFAFRKWAVKTLPFIISLILSAPTFAVNFINVTDGTTGNSVATKPAGKILLETNGGADSSWMSLGVNTTRSGSPRDGIQIGNRSHIASWENIALGTYARAEGSGAIAIGSAVTGAQATKAGRDSIALGLFADASESWKSVVIGNAVKVKGERNIVLGSGPDWNKQMNVVGSDNIAIGARNNIQSGGVTLRGTHAAGSATYRLTRGSTGNLMLGAGNTIKANSTDNVILGSNNTLSADSQNIILLGSNIPEASANNSIYIGSFSTANLNASTNNATINRKTITTKTAGESAYHGTVIDGIWVEYAGPGIAGNGVVSVGTVGKERRIQNVAAGLVDPLSTDAVNGSQLYTVTRASSLWVYTDSLGKEVFQAKDNNWYYRYKADGTPVTFDTNGNPVGATQLAAGEEIVASIKNSNGSGNGRTQSPFKLNNIKSSVVKADGTVPTIGNGLAEGSGTNEFIKTLRDIATNVEDNAATVGDLKNIANSPIAFKGNDNGNKIKKKLGDTLLFTSNNETIGGQSYSGDNLVVTSLTGTDGNSSINIALKEVNSSTDLADTTKDGLVTAAAVRNYVAANSASVNWFNVNATKPDEANLVDSNYDKEHTGAKGADSVAIGNQALSKGTDGIAIGHATKAFGDGTIAIGSNIKSDSANVAPESKAGVNAIVIGSGAGSEAGADGAAATVQPLGASSVAIGQNAYATQLGSTALGLQASATANAAQAFGVRAQATANSSIAIGVGATASGEQSIALGRGANASVDKSVALGSSSKTTAAVAVPSAEIEGLTFKNFAGTSPSAVVSVGASGSERQIQNVAAGQITETSTDAINGSQLYDTNKKLGKLATSVKDNFGGDAKLDADTGEITFTNIGGTGKDTIHEAIAASREVVEAGAGLEVTSSDETSGSKKYTVKIEDSLKAKIDNLPNNTQEELNKKAAKDLSNLDSDGKNVITGLVSGSAKTGDLGKYVSVDNVGGTNGTAKDIQIGLSQEAVDKLDAIDVEAGVAKANQTLVLGGNDSTSTATQAFNKEGGLKFNIVGADSGADIKAAAVGDTVTLSLQKADTVTANDTKAVTSGAVHTAIEAAKTALTDKGLSFSADSGSPVKKSLGDTLAINGDTGFLGTAIADGGIKISLDQSVKDKLAKLNNIDTVAKGSQIVKLTAEDNKETTGQTLDQANPINFKVVGDTSIDTTASNDTITVKVAQGGITSDHIKDGTIQTGDLKDGAVTDAKLANGAVTTDKITNGSVTTDKLDKTVQDSINNANSALQSLVVGVDANGADTDSKIDLSKTNQRFDIVGQNGIKTAVDGRKVTVTIDTAEISSDATTGAASVTDDNKGNKFATAENVAKAINKAVAQASGASELHYKANNTGDNKVLLSTGLDFTNGTNTTAEVAADGVVKFNVKPALTGITSISSGAGDNETAATITLTKGNGTNAPQVNVNNAQIANVKSALADTDTTLPDGKDNYAATLGDVSKLVGNSQYQYQGDNNTGESAVTIKRKPKQILGIKGGATGTLSDNNIGTVADKDTGDITIKLAKVLSGLTSATFKDDSGNTTTIGGNGITISPSATQPNPATDPAQTVSLTKDGLNNGGNRITNVAAPIDDTDAANKKYVNDTVEAAANKARTKVTGSGAAIVTKSSTDPDTYNVHVDQTTTFTDAEGNELVKGPDGHYYKAADLADKTWVKNDDGTYSVYNTSDINPDTGKPNEDTTAQATPTAQTVAGTKLIDPNASDTTPAKPQSLSNVASGLGLDGTAGNDGTGEGSTADPKAISPEAAKKAIAGDNGNGGLLTKSGKDLNKATTLGDLQALAQAGLDFTGNNSDTTVHRPLGTKLSIVGEGVDKNASGSFASAAGNINVKADKDTNELVIQLAKRLKNLEDATFTKQDANGKDVAGAPTTVVSNNGITISPSATQPNPATDPAQTVSLTKDGLNNGGNRITNVAAPIDDTDAANKKYVNDTVEAAANKARTKVTGSGAAVVTKSSSDPDVYNVHVDETSAFVDDEGNKLVKGEDGQYYQPTDLAGKTYVPAANGEPAKWVDSTGADTTAPTPKTIAGTQLVNPTPADGKDGTSSPVKLGNVAGVFDNNSVPQKAGSPADSTVAKDTDVSKVNKAIDDAYKANPTNAVNVADLKAVKDVANHGFTIKTAANGGTVDNNNFAQGENINPENDTITFVAGANVHLKQEAGKITIATNDQAIVNNAQLPVAYTKADGTKVYKVGDNFYTNPEGTGDVVPNNKVITALRGADGSSATPLANVGSGIGGKTDDDGNNTFLTNLNKVGADGDDAVNPNMAVTTQDLKNLADTGHKIQTNDGTAVTVKAGETVQVVDGINTQVSSVSTTKTDAGVQHSYHINVTLPIAYKDKEGNPLVKVGNRFYKASDIDENTDQPKQGAKEATPAGVTLVGNMNDISNQLLSGLASAIDTANVVDSQGKTKTNPSFTEKLEVAAKDDKLKTSAVTVEDLGQLAKSGLKFSGNNSEVEIKQELGGKLNIVGDGKNISVSGDSKNNTLSIKLSKNLTGLESMSFTADNGTTSTVNGSGIKITPKNGNPVSLTEQGLDNGGNRIQNVAPGIRDTDAVNVGQFRHSVEQISKHITGLSDEIDSVAATSAAMSSIPQAYLPGKSMVAIGVGSHKSQRAIAIGVSRISDNGRVILKLNASHNTMGNTTVGVGAGYQW</sequence>
<name>A0A1A7PUD0_9PAST</name>
<feature type="domain" description="Trimeric autotransporter adhesin YadA-like stalk" evidence="14">
    <location>
        <begin position="2595"/>
        <end position="2635"/>
    </location>
</feature>
<evidence type="ECO:0000256" key="4">
    <source>
        <dbReference type="ARBA" id="ARBA00022448"/>
    </source>
</evidence>
<evidence type="ECO:0000256" key="1">
    <source>
        <dbReference type="ARBA" id="ARBA00004241"/>
    </source>
</evidence>
<feature type="domain" description="ESPR" evidence="15">
    <location>
        <begin position="1"/>
        <end position="44"/>
    </location>
</feature>
<dbReference type="GO" id="GO:0015031">
    <property type="term" value="P:protein transport"/>
    <property type="evidence" value="ECO:0007669"/>
    <property type="project" value="UniProtKB-KW"/>
</dbReference>
<evidence type="ECO:0000259" key="15">
    <source>
        <dbReference type="Pfam" id="PF13018"/>
    </source>
</evidence>
<dbReference type="Gene3D" id="2.20.70.140">
    <property type="match status" value="2"/>
</dbReference>
<evidence type="ECO:0000256" key="11">
    <source>
        <dbReference type="SAM" id="MobiDB-lite"/>
    </source>
</evidence>
<evidence type="ECO:0000256" key="2">
    <source>
        <dbReference type="ARBA" id="ARBA00004442"/>
    </source>
</evidence>
<feature type="compositionally biased region" description="Gly residues" evidence="11">
    <location>
        <begin position="1783"/>
        <end position="1795"/>
    </location>
</feature>
<feature type="compositionally biased region" description="Polar residues" evidence="11">
    <location>
        <begin position="1764"/>
        <end position="1779"/>
    </location>
</feature>
<accession>A0A1A7PUD0</accession>
<dbReference type="CDD" id="cd12820">
    <property type="entry name" value="LbR_YadA-like"/>
    <property type="match status" value="1"/>
</dbReference>
<dbReference type="SUPFAM" id="SSF54523">
    <property type="entry name" value="Pili subunits"/>
    <property type="match status" value="1"/>
</dbReference>
<dbReference type="SUPFAM" id="SSF101967">
    <property type="entry name" value="Adhesin YadA, collagen-binding domain"/>
    <property type="match status" value="6"/>
</dbReference>
<gene>
    <name evidence="16" type="ORF">QV06_05160</name>
</gene>
<keyword evidence="8" id="KW-0653">Protein transport</keyword>
<dbReference type="GO" id="GO:0009986">
    <property type="term" value="C:cell surface"/>
    <property type="evidence" value="ECO:0007669"/>
    <property type="project" value="UniProtKB-SubCell"/>
</dbReference>
<feature type="domain" description="Trimeric autotransporter adhesin YadA-like C-terminal membrane anchor" evidence="12">
    <location>
        <begin position="2646"/>
        <end position="2706"/>
    </location>
</feature>
<comment type="caution">
    <text evidence="16">The sequence shown here is derived from an EMBL/GenBank/DDBJ whole genome shotgun (WGS) entry which is preliminary data.</text>
</comment>
<dbReference type="Pfam" id="PF03895">
    <property type="entry name" value="YadA_anchor"/>
    <property type="match status" value="1"/>
</dbReference>
<comment type="similarity">
    <text evidence="3">Belongs to the autotransporter-2 (AT-2) (TC 1.B.40) family.</text>
</comment>
<organism evidence="16 17">
    <name type="scientific">Gallibacterium genomosp. 3</name>
    <dbReference type="NCBI Taxonomy" id="505345"/>
    <lineage>
        <taxon>Bacteria</taxon>
        <taxon>Pseudomonadati</taxon>
        <taxon>Pseudomonadota</taxon>
        <taxon>Gammaproteobacteria</taxon>
        <taxon>Pasteurellales</taxon>
        <taxon>Pasteurellaceae</taxon>
        <taxon>Gallibacterium</taxon>
    </lineage>
</organism>
<feature type="compositionally biased region" description="Polar residues" evidence="11">
    <location>
        <begin position="2075"/>
        <end position="2093"/>
    </location>
</feature>
<protein>
    <submittedName>
        <fullName evidence="16">Uncharacterized protein</fullName>
    </submittedName>
</protein>
<evidence type="ECO:0000259" key="12">
    <source>
        <dbReference type="Pfam" id="PF03895"/>
    </source>
</evidence>
<keyword evidence="4" id="KW-0813">Transport</keyword>
<reference evidence="16 17" key="1">
    <citation type="submission" date="2014-11" db="EMBL/GenBank/DDBJ databases">
        <title>Pan-genome of Gallibacterium spp.</title>
        <authorList>
            <person name="Kudirkiene E."/>
            <person name="Bojesen A.M."/>
        </authorList>
    </citation>
    <scope>NUCLEOTIDE SEQUENCE [LARGE SCALE GENOMIC DNA]</scope>
    <source>
        <strain evidence="16 17">59/S3/89</strain>
    </source>
</reference>
<feature type="domain" description="Trimeric autotransporter adhesin YadA-like stalk" evidence="14">
    <location>
        <begin position="845"/>
        <end position="887"/>
    </location>
</feature>
<dbReference type="InterPro" id="IPR008635">
    <property type="entry name" value="Coiled_stalk_dom"/>
</dbReference>
<feature type="domain" description="Trimeric autotransporter adhesin YadA-like head" evidence="13">
    <location>
        <begin position="779"/>
        <end position="805"/>
    </location>
</feature>
<keyword evidence="9" id="KW-0472">Membrane</keyword>
<dbReference type="InterPro" id="IPR005594">
    <property type="entry name" value="YadA_C"/>
</dbReference>
<evidence type="ECO:0000256" key="8">
    <source>
        <dbReference type="ARBA" id="ARBA00022927"/>
    </source>
</evidence>
<evidence type="ECO:0000313" key="17">
    <source>
        <dbReference type="Proteomes" id="UP000092626"/>
    </source>
</evidence>